<feature type="non-terminal residue" evidence="2">
    <location>
        <position position="84"/>
    </location>
</feature>
<comment type="caution">
    <text evidence="2">The sequence shown here is derived from an EMBL/GenBank/DDBJ whole genome shotgun (WGS) entry which is preliminary data.</text>
</comment>
<feature type="chain" id="PRO_5021282085" evidence="1">
    <location>
        <begin position="20"/>
        <end position="84"/>
    </location>
</feature>
<organism evidence="2 3">
    <name type="scientific">Araneus ventricosus</name>
    <name type="common">Orbweaver spider</name>
    <name type="synonym">Epeira ventricosa</name>
    <dbReference type="NCBI Taxonomy" id="182803"/>
    <lineage>
        <taxon>Eukaryota</taxon>
        <taxon>Metazoa</taxon>
        <taxon>Ecdysozoa</taxon>
        <taxon>Arthropoda</taxon>
        <taxon>Chelicerata</taxon>
        <taxon>Arachnida</taxon>
        <taxon>Araneae</taxon>
        <taxon>Araneomorphae</taxon>
        <taxon>Entelegynae</taxon>
        <taxon>Araneoidea</taxon>
        <taxon>Araneidae</taxon>
        <taxon>Araneus</taxon>
    </lineage>
</organism>
<dbReference type="AlphaFoldDB" id="A0A4Y2APC5"/>
<gene>
    <name evidence="2" type="ORF">AVEN_223188_1</name>
</gene>
<feature type="signal peptide" evidence="1">
    <location>
        <begin position="1"/>
        <end position="19"/>
    </location>
</feature>
<reference evidence="2 3" key="1">
    <citation type="journal article" date="2019" name="Sci. Rep.">
        <title>Orb-weaving spider Araneus ventricosus genome elucidates the spidroin gene catalogue.</title>
        <authorList>
            <person name="Kono N."/>
            <person name="Nakamura H."/>
            <person name="Ohtoshi R."/>
            <person name="Moran D.A.P."/>
            <person name="Shinohara A."/>
            <person name="Yoshida Y."/>
            <person name="Fujiwara M."/>
            <person name="Mori M."/>
            <person name="Tomita M."/>
            <person name="Arakawa K."/>
        </authorList>
    </citation>
    <scope>NUCLEOTIDE SEQUENCE [LARGE SCALE GENOMIC DNA]</scope>
</reference>
<evidence type="ECO:0000313" key="2">
    <source>
        <dbReference type="EMBL" id="GBL81590.1"/>
    </source>
</evidence>
<sequence length="84" mass="9191">MHFTGEIVTILLNSIAVCAHSPDGEVRVPLVEKSEFPWWRSPSSPGGEVQVLLMQKSEFLCGGVSALDAAITGSRHDSEEYRMC</sequence>
<dbReference type="EMBL" id="BGPR01081107">
    <property type="protein sequence ID" value="GBL81590.1"/>
    <property type="molecule type" value="Genomic_DNA"/>
</dbReference>
<evidence type="ECO:0000256" key="1">
    <source>
        <dbReference type="SAM" id="SignalP"/>
    </source>
</evidence>
<proteinExistence type="predicted"/>
<evidence type="ECO:0000313" key="3">
    <source>
        <dbReference type="Proteomes" id="UP000499080"/>
    </source>
</evidence>
<accession>A0A4Y2APC5</accession>
<keyword evidence="3" id="KW-1185">Reference proteome</keyword>
<dbReference type="Proteomes" id="UP000499080">
    <property type="component" value="Unassembled WGS sequence"/>
</dbReference>
<keyword evidence="1" id="KW-0732">Signal</keyword>
<protein>
    <submittedName>
        <fullName evidence="2">Uncharacterized protein</fullName>
    </submittedName>
</protein>
<name>A0A4Y2APC5_ARAVE</name>